<dbReference type="AlphaFoldDB" id="A0A0E9SL36"/>
<reference evidence="1" key="2">
    <citation type="journal article" date="2015" name="Fish Shellfish Immunol.">
        <title>Early steps in the European eel (Anguilla anguilla)-Vibrio vulnificus interaction in the gills: Role of the RtxA13 toxin.</title>
        <authorList>
            <person name="Callol A."/>
            <person name="Pajuelo D."/>
            <person name="Ebbesson L."/>
            <person name="Teles M."/>
            <person name="MacKenzie S."/>
            <person name="Amaro C."/>
        </authorList>
    </citation>
    <scope>NUCLEOTIDE SEQUENCE</scope>
</reference>
<proteinExistence type="predicted"/>
<sequence>MFLGGLNTKCCIYSAKKMDDRRQEDFVCKCKYIVFMDFCRTNVFLAKIRGQ</sequence>
<accession>A0A0E9SL36</accession>
<dbReference type="EMBL" id="GBXM01066645">
    <property type="protein sequence ID" value="JAH41932.1"/>
    <property type="molecule type" value="Transcribed_RNA"/>
</dbReference>
<protein>
    <submittedName>
        <fullName evidence="1">Uncharacterized protein</fullName>
    </submittedName>
</protein>
<organism evidence="1">
    <name type="scientific">Anguilla anguilla</name>
    <name type="common">European freshwater eel</name>
    <name type="synonym">Muraena anguilla</name>
    <dbReference type="NCBI Taxonomy" id="7936"/>
    <lineage>
        <taxon>Eukaryota</taxon>
        <taxon>Metazoa</taxon>
        <taxon>Chordata</taxon>
        <taxon>Craniata</taxon>
        <taxon>Vertebrata</taxon>
        <taxon>Euteleostomi</taxon>
        <taxon>Actinopterygii</taxon>
        <taxon>Neopterygii</taxon>
        <taxon>Teleostei</taxon>
        <taxon>Anguilliformes</taxon>
        <taxon>Anguillidae</taxon>
        <taxon>Anguilla</taxon>
    </lineage>
</organism>
<evidence type="ECO:0000313" key="1">
    <source>
        <dbReference type="EMBL" id="JAH41932.1"/>
    </source>
</evidence>
<reference evidence="1" key="1">
    <citation type="submission" date="2014-11" db="EMBL/GenBank/DDBJ databases">
        <authorList>
            <person name="Amaro Gonzalez C."/>
        </authorList>
    </citation>
    <scope>NUCLEOTIDE SEQUENCE</scope>
</reference>
<name>A0A0E9SL36_ANGAN</name>